<feature type="region of interest" description="Disordered" evidence="6">
    <location>
        <begin position="249"/>
        <end position="303"/>
    </location>
</feature>
<evidence type="ECO:0000313" key="7">
    <source>
        <dbReference type="EMBL" id="TRY18296.1"/>
    </source>
</evidence>
<organism evidence="7 8">
    <name type="scientific">Tessaracoccus rhinocerotis</name>
    <dbReference type="NCBI Taxonomy" id="1689449"/>
    <lineage>
        <taxon>Bacteria</taxon>
        <taxon>Bacillati</taxon>
        <taxon>Actinomycetota</taxon>
        <taxon>Actinomycetes</taxon>
        <taxon>Propionibacteriales</taxon>
        <taxon>Propionibacteriaceae</taxon>
        <taxon>Tessaracoccus</taxon>
    </lineage>
</organism>
<feature type="compositionally biased region" description="Low complexity" evidence="6">
    <location>
        <begin position="273"/>
        <end position="290"/>
    </location>
</feature>
<proteinExistence type="inferred from homology"/>
<evidence type="ECO:0000313" key="8">
    <source>
        <dbReference type="Proteomes" id="UP000317638"/>
    </source>
</evidence>
<dbReference type="PANTHER" id="PTHR30246:SF1">
    <property type="entry name" value="2-DEHYDRO-3-DEOXY-6-PHOSPHOGALACTONATE ALDOLASE-RELATED"/>
    <property type="match status" value="1"/>
</dbReference>
<comment type="caution">
    <text evidence="7">The sequence shown here is derived from an EMBL/GenBank/DDBJ whole genome shotgun (WGS) entry which is preliminary data.</text>
</comment>
<evidence type="ECO:0000256" key="5">
    <source>
        <dbReference type="ARBA" id="ARBA00023277"/>
    </source>
</evidence>
<dbReference type="PANTHER" id="PTHR30246">
    <property type="entry name" value="2-KETO-3-DEOXY-6-PHOSPHOGLUCONATE ALDOLASE"/>
    <property type="match status" value="1"/>
</dbReference>
<dbReference type="InterPro" id="IPR000887">
    <property type="entry name" value="Aldlse_KDPG_KHG"/>
</dbReference>
<comment type="subunit">
    <text evidence="3">Homotrimer.</text>
</comment>
<accession>A0A553K0Q9</accession>
<evidence type="ECO:0000256" key="4">
    <source>
        <dbReference type="ARBA" id="ARBA00023239"/>
    </source>
</evidence>
<name>A0A553K0Q9_9ACTN</name>
<keyword evidence="5" id="KW-0119">Carbohydrate metabolism</keyword>
<dbReference type="OrthoDB" id="3725831at2"/>
<comment type="similarity">
    <text evidence="2">Belongs to the KHG/KDPG aldolase family.</text>
</comment>
<comment type="pathway">
    <text evidence="1">Carbohydrate acid metabolism.</text>
</comment>
<evidence type="ECO:0008006" key="9">
    <source>
        <dbReference type="Google" id="ProtNLM"/>
    </source>
</evidence>
<reference evidence="7 8" key="1">
    <citation type="submission" date="2019-07" db="EMBL/GenBank/DDBJ databases">
        <authorList>
            <person name="Zhou L.-Y."/>
        </authorList>
    </citation>
    <scope>NUCLEOTIDE SEQUENCE [LARGE SCALE GENOMIC DNA]</scope>
    <source>
        <strain evidence="7 8">YIM 101269</strain>
    </source>
</reference>
<gene>
    <name evidence="7" type="ORF">FOJ82_09705</name>
</gene>
<dbReference type="Proteomes" id="UP000317638">
    <property type="component" value="Unassembled WGS sequence"/>
</dbReference>
<dbReference type="GO" id="GO:0016829">
    <property type="term" value="F:lyase activity"/>
    <property type="evidence" value="ECO:0007669"/>
    <property type="project" value="UniProtKB-KW"/>
</dbReference>
<dbReference type="EMBL" id="VKKG01000003">
    <property type="protein sequence ID" value="TRY18296.1"/>
    <property type="molecule type" value="Genomic_DNA"/>
</dbReference>
<dbReference type="Gene3D" id="3.20.20.70">
    <property type="entry name" value="Aldolase class I"/>
    <property type="match status" value="1"/>
</dbReference>
<evidence type="ECO:0000256" key="2">
    <source>
        <dbReference type="ARBA" id="ARBA00006906"/>
    </source>
</evidence>
<dbReference type="SUPFAM" id="SSF51569">
    <property type="entry name" value="Aldolase"/>
    <property type="match status" value="1"/>
</dbReference>
<feature type="compositionally biased region" description="Basic and acidic residues" evidence="6">
    <location>
        <begin position="249"/>
        <end position="272"/>
    </location>
</feature>
<sequence>MGAAPSLQRGASQMDVPRKRSGGVLERVGAGMIGPMTSDAPLTGLVVCLDDVDVDELVGAVEVLVQEGFRNFALAAGSEALGETIEIFAARARFGAHGVRSTQDLARLVAAGGSFAFVDLPEADAVAAAREAGVPVWVQAMTPTEVRGVLELGADGAMLFPADVVGHAMAKHLETLSLADRVVPRGGVGAFAAGEWLKAGAPAVCVDQTLLGDALSGGDLGALRDRCSSFIQVQVREEKAAKARAAKMERARARAEREAARAAERAAQEAEKAAAAGPPEAVAPQDADAVVAERPDAVAAEQE</sequence>
<dbReference type="AlphaFoldDB" id="A0A553K0Q9"/>
<dbReference type="Pfam" id="PF01081">
    <property type="entry name" value="Aldolase"/>
    <property type="match status" value="1"/>
</dbReference>
<evidence type="ECO:0000256" key="3">
    <source>
        <dbReference type="ARBA" id="ARBA00011233"/>
    </source>
</evidence>
<protein>
    <recommendedName>
        <fullName evidence="9">Bifunctional 4-hydroxy-2-oxoglutarate aldolase/2-dehydro-3-deoxy-phosphogluconate aldolase</fullName>
    </recommendedName>
</protein>
<evidence type="ECO:0000256" key="1">
    <source>
        <dbReference type="ARBA" id="ARBA00004761"/>
    </source>
</evidence>
<keyword evidence="4" id="KW-0456">Lyase</keyword>
<keyword evidence="8" id="KW-1185">Reference proteome</keyword>
<evidence type="ECO:0000256" key="6">
    <source>
        <dbReference type="SAM" id="MobiDB-lite"/>
    </source>
</evidence>
<dbReference type="InterPro" id="IPR013785">
    <property type="entry name" value="Aldolase_TIM"/>
</dbReference>